<keyword evidence="2" id="KW-1185">Reference proteome</keyword>
<dbReference type="EMBL" id="LZZM01000127">
    <property type="protein sequence ID" value="OOM78315.1"/>
    <property type="molecule type" value="Genomic_DNA"/>
</dbReference>
<dbReference type="Proteomes" id="UP000190890">
    <property type="component" value="Unassembled WGS sequence"/>
</dbReference>
<reference evidence="1 2" key="1">
    <citation type="submission" date="2016-05" db="EMBL/GenBank/DDBJ databases">
        <title>Microbial solvent formation.</title>
        <authorList>
            <person name="Poehlein A."/>
            <person name="Montoya Solano J.D."/>
            <person name="Flitsch S."/>
            <person name="Krabben P."/>
            <person name="Duerre P."/>
            <person name="Daniel R."/>
        </authorList>
    </citation>
    <scope>NUCLEOTIDE SEQUENCE [LARGE SCALE GENOMIC DNA]</scope>
    <source>
        <strain evidence="1 2">DSM 2619</strain>
    </source>
</reference>
<comment type="caution">
    <text evidence="1">The sequence shown here is derived from an EMBL/GenBank/DDBJ whole genome shotgun (WGS) entry which is preliminary data.</text>
</comment>
<evidence type="ECO:0000313" key="1">
    <source>
        <dbReference type="EMBL" id="OOM78315.1"/>
    </source>
</evidence>
<name>A0A1S8TLL4_9CLOT</name>
<organism evidence="1 2">
    <name type="scientific">Clostridium puniceum</name>
    <dbReference type="NCBI Taxonomy" id="29367"/>
    <lineage>
        <taxon>Bacteria</taxon>
        <taxon>Bacillati</taxon>
        <taxon>Bacillota</taxon>
        <taxon>Clostridia</taxon>
        <taxon>Eubacteriales</taxon>
        <taxon>Clostridiaceae</taxon>
        <taxon>Clostridium</taxon>
    </lineage>
</organism>
<gene>
    <name evidence="1" type="ORF">CLPUN_19240</name>
</gene>
<dbReference type="AlphaFoldDB" id="A0A1S8TLL4"/>
<dbReference type="RefSeq" id="WP_242954090.1">
    <property type="nucleotide sequence ID" value="NZ_LZZM01000127.1"/>
</dbReference>
<accession>A0A1S8TLL4</accession>
<proteinExistence type="predicted"/>
<protein>
    <submittedName>
        <fullName evidence="1">Uncharacterized protein</fullName>
    </submittedName>
</protein>
<sequence length="51" mass="5872">MDYNKIEDAVFKKAMEIFKDSASEFFDLDLKIIAPAETEIKNIDIKTNAMD</sequence>
<evidence type="ECO:0000313" key="2">
    <source>
        <dbReference type="Proteomes" id="UP000190890"/>
    </source>
</evidence>